<dbReference type="Pfam" id="PF07977">
    <property type="entry name" value="FabA"/>
    <property type="match status" value="1"/>
</dbReference>
<dbReference type="RefSeq" id="WP_138833200.1">
    <property type="nucleotide sequence ID" value="NZ_VCNI01000001.1"/>
</dbReference>
<protein>
    <submittedName>
        <fullName evidence="2">Hydroxymyristoyl-ACP dehydratase</fullName>
    </submittedName>
</protein>
<accession>A0ABY2WPB8</accession>
<dbReference type="InterPro" id="IPR029069">
    <property type="entry name" value="HotDog_dom_sf"/>
</dbReference>
<sequence>MTYQEIIDRLPYSQPFHFVDELQHVDSDGVEGSYCFHPDLHFYQGHFKENPVTPGVILTECCAQIGLVCLGIHLLGHEGLDDGLKSLQVAFSSSEMEFLLPVFPGETVRVISKKEYFRFNKLKCSVQMFNAKEELVCKGILAGMFKMVEHGS</sequence>
<dbReference type="EMBL" id="VCNI01000001">
    <property type="protein sequence ID" value="TMU56587.1"/>
    <property type="molecule type" value="Genomic_DNA"/>
</dbReference>
<dbReference type="Proteomes" id="UP000751614">
    <property type="component" value="Unassembled WGS sequence"/>
</dbReference>
<dbReference type="InterPro" id="IPR013114">
    <property type="entry name" value="FabA_FabZ"/>
</dbReference>
<organism evidence="2 3">
    <name type="scientific">Flagellimonas algicola</name>
    <dbReference type="NCBI Taxonomy" id="2583815"/>
    <lineage>
        <taxon>Bacteria</taxon>
        <taxon>Pseudomonadati</taxon>
        <taxon>Bacteroidota</taxon>
        <taxon>Flavobacteriia</taxon>
        <taxon>Flavobacteriales</taxon>
        <taxon>Flavobacteriaceae</taxon>
        <taxon>Flagellimonas</taxon>
    </lineage>
</organism>
<dbReference type="PANTHER" id="PTHR30272">
    <property type="entry name" value="3-HYDROXYACYL-[ACYL-CARRIER-PROTEIN] DEHYDRATASE"/>
    <property type="match status" value="1"/>
</dbReference>
<gene>
    <name evidence="2" type="ORF">FGG15_03345</name>
</gene>
<evidence type="ECO:0000313" key="3">
    <source>
        <dbReference type="Proteomes" id="UP000751614"/>
    </source>
</evidence>
<keyword evidence="3" id="KW-1185">Reference proteome</keyword>
<comment type="caution">
    <text evidence="2">The sequence shown here is derived from an EMBL/GenBank/DDBJ whole genome shotgun (WGS) entry which is preliminary data.</text>
</comment>
<reference evidence="2 3" key="1">
    <citation type="submission" date="2019-05" db="EMBL/GenBank/DDBJ databases">
        <title>Flagellimonas sp. AsT0115, sp. nov., isolated from a marine red algae, Asparagopsis taxiformis.</title>
        <authorList>
            <person name="Kim J."/>
            <person name="Jeong S.E."/>
            <person name="Jeon C.O."/>
        </authorList>
    </citation>
    <scope>NUCLEOTIDE SEQUENCE [LARGE SCALE GENOMIC DNA]</scope>
    <source>
        <strain evidence="2 3">AsT0115</strain>
    </source>
</reference>
<evidence type="ECO:0000313" key="2">
    <source>
        <dbReference type="EMBL" id="TMU56587.1"/>
    </source>
</evidence>
<dbReference type="PANTHER" id="PTHR30272:SF1">
    <property type="entry name" value="3-HYDROXYACYL-[ACYL-CARRIER-PROTEIN] DEHYDRATASE"/>
    <property type="match status" value="1"/>
</dbReference>
<dbReference type="Gene3D" id="3.10.129.10">
    <property type="entry name" value="Hotdog Thioesterase"/>
    <property type="match status" value="1"/>
</dbReference>
<proteinExistence type="predicted"/>
<name>A0ABY2WPB8_9FLAO</name>
<dbReference type="SUPFAM" id="SSF54637">
    <property type="entry name" value="Thioesterase/thiol ester dehydrase-isomerase"/>
    <property type="match status" value="1"/>
</dbReference>
<keyword evidence="1" id="KW-0456">Lyase</keyword>
<dbReference type="CDD" id="cd00493">
    <property type="entry name" value="FabA_FabZ"/>
    <property type="match status" value="1"/>
</dbReference>
<evidence type="ECO:0000256" key="1">
    <source>
        <dbReference type="ARBA" id="ARBA00023239"/>
    </source>
</evidence>